<accession>A0A378QX86</accession>
<dbReference type="Pfam" id="PF07510">
    <property type="entry name" value="GmrSD_C"/>
    <property type="match status" value="1"/>
</dbReference>
<dbReference type="EMBL" id="UGQB01000004">
    <property type="protein sequence ID" value="STZ07656.1"/>
    <property type="molecule type" value="Genomic_DNA"/>
</dbReference>
<gene>
    <name evidence="2" type="ORF">NCTC12877_00633</name>
</gene>
<reference evidence="2 3" key="1">
    <citation type="submission" date="2018-06" db="EMBL/GenBank/DDBJ databases">
        <authorList>
            <consortium name="Pathogen Informatics"/>
            <person name="Doyle S."/>
        </authorList>
    </citation>
    <scope>NUCLEOTIDE SEQUENCE [LARGE SCALE GENOMIC DNA]</scope>
    <source>
        <strain evidence="2 3">NCTC12877</strain>
    </source>
</reference>
<dbReference type="PANTHER" id="PTHR35149:SF2">
    <property type="entry name" value="DUF262 DOMAIN-CONTAINING PROTEIN"/>
    <property type="match status" value="1"/>
</dbReference>
<evidence type="ECO:0000313" key="2">
    <source>
        <dbReference type="EMBL" id="STZ07656.1"/>
    </source>
</evidence>
<dbReference type="AlphaFoldDB" id="A0A378QX86"/>
<dbReference type="PANTHER" id="PTHR35149">
    <property type="entry name" value="SLL5132 PROTEIN"/>
    <property type="match status" value="1"/>
</dbReference>
<sequence>MVSLSNHNGFPPPLNKLGVNGKPSFAGSLKYQEKLINLYHLGISSAYMLLAFVFENYKEQDFTELLEFLEFWFICRHVTNEPATNQLDKIFTELTQAQKQHYDFELIKSTLSEYLDEDSIKKSLSNTDIYEYPYLVRNILIRLEQKLRNKQTAVDFWEKTNKQRVWTIEHIYPQNPYDEKDWGDDEQNAQLKQKLHSLGNLTLTCYNSSYSNKKICRKMSSY</sequence>
<name>A0A378QX86_9GAMM</name>
<feature type="domain" description="GmrSD restriction endonucleases C-terminal" evidence="1">
    <location>
        <begin position="116"/>
        <end position="222"/>
    </location>
</feature>
<protein>
    <submittedName>
        <fullName evidence="2">Protein of uncharacterized function (DUF1524)</fullName>
    </submittedName>
</protein>
<organism evidence="2 3">
    <name type="scientific">Moraxella caprae</name>
    <dbReference type="NCBI Taxonomy" id="90240"/>
    <lineage>
        <taxon>Bacteria</taxon>
        <taxon>Pseudomonadati</taxon>
        <taxon>Pseudomonadota</taxon>
        <taxon>Gammaproteobacteria</taxon>
        <taxon>Moraxellales</taxon>
        <taxon>Moraxellaceae</taxon>
        <taxon>Moraxella</taxon>
    </lineage>
</organism>
<dbReference type="InterPro" id="IPR011089">
    <property type="entry name" value="GmrSD_C"/>
</dbReference>
<proteinExistence type="predicted"/>
<dbReference type="Proteomes" id="UP000254065">
    <property type="component" value="Unassembled WGS sequence"/>
</dbReference>
<evidence type="ECO:0000259" key="1">
    <source>
        <dbReference type="Pfam" id="PF07510"/>
    </source>
</evidence>
<evidence type="ECO:0000313" key="3">
    <source>
        <dbReference type="Proteomes" id="UP000254065"/>
    </source>
</evidence>
<keyword evidence="3" id="KW-1185">Reference proteome</keyword>